<dbReference type="Pfam" id="PF00440">
    <property type="entry name" value="TetR_N"/>
    <property type="match status" value="1"/>
</dbReference>
<feature type="domain" description="HTH tetR-type" evidence="3">
    <location>
        <begin position="7"/>
        <end position="67"/>
    </location>
</feature>
<gene>
    <name evidence="4" type="ORF">R6G80_02860</name>
</gene>
<evidence type="ECO:0000259" key="3">
    <source>
        <dbReference type="PROSITE" id="PS50977"/>
    </source>
</evidence>
<evidence type="ECO:0000256" key="1">
    <source>
        <dbReference type="ARBA" id="ARBA00023125"/>
    </source>
</evidence>
<reference evidence="4" key="1">
    <citation type="submission" date="2023-10" db="EMBL/GenBank/DDBJ databases">
        <title>Whole Genome based description of the genera Actinobaculum and Actinotignum reveals a complex phylogenetic relationship within the species included in the genus Actinotignum.</title>
        <authorList>
            <person name="Jensen C.S."/>
            <person name="Dargis R."/>
            <person name="Kemp M."/>
            <person name="Christensen J.J."/>
        </authorList>
    </citation>
    <scope>NUCLEOTIDE SEQUENCE</scope>
    <source>
        <strain evidence="4">SLA_B511</strain>
    </source>
</reference>
<dbReference type="RefSeq" id="WP_019190642.1">
    <property type="nucleotide sequence ID" value="NZ_JAWNGC010000002.1"/>
</dbReference>
<dbReference type="AlphaFoldDB" id="A0AAW9HL80"/>
<name>A0AAW9HL80_9ACTO</name>
<organism evidence="4 5">
    <name type="scientific">Actinotignum urinale</name>
    <dbReference type="NCBI Taxonomy" id="190146"/>
    <lineage>
        <taxon>Bacteria</taxon>
        <taxon>Bacillati</taxon>
        <taxon>Actinomycetota</taxon>
        <taxon>Actinomycetes</taxon>
        <taxon>Actinomycetales</taxon>
        <taxon>Actinomycetaceae</taxon>
        <taxon>Actinotignum</taxon>
    </lineage>
</organism>
<dbReference type="SUPFAM" id="SSF46689">
    <property type="entry name" value="Homeodomain-like"/>
    <property type="match status" value="1"/>
</dbReference>
<proteinExistence type="predicted"/>
<dbReference type="Gene3D" id="1.10.357.10">
    <property type="entry name" value="Tetracycline Repressor, domain 2"/>
    <property type="match status" value="1"/>
</dbReference>
<dbReference type="PROSITE" id="PS50977">
    <property type="entry name" value="HTH_TETR_2"/>
    <property type="match status" value="1"/>
</dbReference>
<dbReference type="InterPro" id="IPR050624">
    <property type="entry name" value="HTH-type_Tx_Regulator"/>
</dbReference>
<dbReference type="InterPro" id="IPR009057">
    <property type="entry name" value="Homeodomain-like_sf"/>
</dbReference>
<comment type="caution">
    <text evidence="4">The sequence shown here is derived from an EMBL/GenBank/DDBJ whole genome shotgun (WGS) entry which is preliminary data.</text>
</comment>
<sequence length="212" mass="24608">MTTGNFEETHANILKSGLDAFLEEGYEKANLRRICKSAGVTTGAFYKHFTDKEDLFAKLVEPLADKINEIYNYYEKESFSTYGTEFPIPKEKILKVLELKQEGTLKSVEFFYAHKDIFELLIFKSYGTKYEHFLDKLIEIEDRNDWSILEMIHGKENADSIMTKQSVHIINHAFFNAISELVVHASDKEQLLSMAKTMSNFFNAGWEKYRSP</sequence>
<dbReference type="Proteomes" id="UP001281731">
    <property type="component" value="Unassembled WGS sequence"/>
</dbReference>
<keyword evidence="1 2" id="KW-0238">DNA-binding</keyword>
<feature type="DNA-binding region" description="H-T-H motif" evidence="2">
    <location>
        <begin position="30"/>
        <end position="49"/>
    </location>
</feature>
<dbReference type="PANTHER" id="PTHR43479:SF11">
    <property type="entry name" value="ACREF_ENVCD OPERON REPRESSOR-RELATED"/>
    <property type="match status" value="1"/>
</dbReference>
<dbReference type="PRINTS" id="PR00455">
    <property type="entry name" value="HTHTETR"/>
</dbReference>
<evidence type="ECO:0000313" key="5">
    <source>
        <dbReference type="Proteomes" id="UP001281731"/>
    </source>
</evidence>
<protein>
    <submittedName>
        <fullName evidence="4">TetR/AcrR family transcriptional regulator</fullName>
    </submittedName>
</protein>
<evidence type="ECO:0000313" key="4">
    <source>
        <dbReference type="EMBL" id="MDY5154668.1"/>
    </source>
</evidence>
<dbReference type="EMBL" id="JAWNGC010000002">
    <property type="protein sequence ID" value="MDY5154668.1"/>
    <property type="molecule type" value="Genomic_DNA"/>
</dbReference>
<dbReference type="PANTHER" id="PTHR43479">
    <property type="entry name" value="ACREF/ENVCD OPERON REPRESSOR-RELATED"/>
    <property type="match status" value="1"/>
</dbReference>
<dbReference type="InterPro" id="IPR001647">
    <property type="entry name" value="HTH_TetR"/>
</dbReference>
<accession>A0AAW9HL80</accession>
<dbReference type="GO" id="GO:0003677">
    <property type="term" value="F:DNA binding"/>
    <property type="evidence" value="ECO:0007669"/>
    <property type="project" value="UniProtKB-UniRule"/>
</dbReference>
<evidence type="ECO:0000256" key="2">
    <source>
        <dbReference type="PROSITE-ProRule" id="PRU00335"/>
    </source>
</evidence>